<keyword evidence="1" id="KW-0812">Transmembrane</keyword>
<keyword evidence="3" id="KW-1185">Reference proteome</keyword>
<sequence length="104" mass="11100">MGFTGSLQTLMRAVRSGKCDGVAPGEKLAHLVSSWALQFPPPELLIILQVPQGCIPVIAFAVLGFFRPVLLLQVASSAVITRLSPPHFPPQIPPLCDSSNSLIQ</sequence>
<gene>
    <name evidence="2" type="ORF">HPP92_002568</name>
</gene>
<reference evidence="2 3" key="1">
    <citation type="journal article" date="2020" name="Nat. Food">
        <title>A phased Vanilla planifolia genome enables genetic improvement of flavour and production.</title>
        <authorList>
            <person name="Hasing T."/>
            <person name="Tang H."/>
            <person name="Brym M."/>
            <person name="Khazi F."/>
            <person name="Huang T."/>
            <person name="Chambers A.H."/>
        </authorList>
    </citation>
    <scope>NUCLEOTIDE SEQUENCE [LARGE SCALE GENOMIC DNA]</scope>
    <source>
        <tissue evidence="2">Leaf</tissue>
    </source>
</reference>
<evidence type="ECO:0000256" key="1">
    <source>
        <dbReference type="SAM" id="Phobius"/>
    </source>
</evidence>
<proteinExistence type="predicted"/>
<dbReference type="EMBL" id="JADCNL010000001">
    <property type="protein sequence ID" value="KAG0497877.1"/>
    <property type="molecule type" value="Genomic_DNA"/>
</dbReference>
<dbReference type="Proteomes" id="UP000636800">
    <property type="component" value="Chromosome 1"/>
</dbReference>
<organism evidence="2 3">
    <name type="scientific">Vanilla planifolia</name>
    <name type="common">Vanilla</name>
    <dbReference type="NCBI Taxonomy" id="51239"/>
    <lineage>
        <taxon>Eukaryota</taxon>
        <taxon>Viridiplantae</taxon>
        <taxon>Streptophyta</taxon>
        <taxon>Embryophyta</taxon>
        <taxon>Tracheophyta</taxon>
        <taxon>Spermatophyta</taxon>
        <taxon>Magnoliopsida</taxon>
        <taxon>Liliopsida</taxon>
        <taxon>Asparagales</taxon>
        <taxon>Orchidaceae</taxon>
        <taxon>Vanilloideae</taxon>
        <taxon>Vanilleae</taxon>
        <taxon>Vanilla</taxon>
    </lineage>
</organism>
<protein>
    <submittedName>
        <fullName evidence="2">Uncharacterized protein</fullName>
    </submittedName>
</protein>
<comment type="caution">
    <text evidence="2">The sequence shown here is derived from an EMBL/GenBank/DDBJ whole genome shotgun (WGS) entry which is preliminary data.</text>
</comment>
<evidence type="ECO:0000313" key="2">
    <source>
        <dbReference type="EMBL" id="KAG0497877.1"/>
    </source>
</evidence>
<feature type="transmembrane region" description="Helical" evidence="1">
    <location>
        <begin position="44"/>
        <end position="66"/>
    </location>
</feature>
<dbReference type="AlphaFoldDB" id="A0A835S5J7"/>
<name>A0A835S5J7_VANPL</name>
<accession>A0A835S5J7</accession>
<keyword evidence="1" id="KW-0472">Membrane</keyword>
<keyword evidence="1" id="KW-1133">Transmembrane helix</keyword>
<evidence type="ECO:0000313" key="3">
    <source>
        <dbReference type="Proteomes" id="UP000636800"/>
    </source>
</evidence>